<proteinExistence type="predicted"/>
<keyword evidence="2" id="KW-1185">Reference proteome</keyword>
<accession>A0A2B4RDK4</accession>
<gene>
    <name evidence="1" type="ORF">AWC38_SpisGene21390</name>
</gene>
<protein>
    <submittedName>
        <fullName evidence="1">Uncharacterized protein</fullName>
    </submittedName>
</protein>
<organism evidence="1 2">
    <name type="scientific">Stylophora pistillata</name>
    <name type="common">Smooth cauliflower coral</name>
    <dbReference type="NCBI Taxonomy" id="50429"/>
    <lineage>
        <taxon>Eukaryota</taxon>
        <taxon>Metazoa</taxon>
        <taxon>Cnidaria</taxon>
        <taxon>Anthozoa</taxon>
        <taxon>Hexacorallia</taxon>
        <taxon>Scleractinia</taxon>
        <taxon>Astrocoeniina</taxon>
        <taxon>Pocilloporidae</taxon>
        <taxon>Stylophora</taxon>
    </lineage>
</organism>
<reference evidence="2" key="1">
    <citation type="journal article" date="2017" name="bioRxiv">
        <title>Comparative analysis of the genomes of Stylophora pistillata and Acropora digitifera provides evidence for extensive differences between species of corals.</title>
        <authorList>
            <person name="Voolstra C.R."/>
            <person name="Li Y."/>
            <person name="Liew Y.J."/>
            <person name="Baumgarten S."/>
            <person name="Zoccola D."/>
            <person name="Flot J.-F."/>
            <person name="Tambutte S."/>
            <person name="Allemand D."/>
            <person name="Aranda M."/>
        </authorList>
    </citation>
    <scope>NUCLEOTIDE SEQUENCE [LARGE SCALE GENOMIC DNA]</scope>
</reference>
<sequence length="137" mass="15182">MVRNLSQAQRDKILMSTAKDDVAMKKNLLDAFAQSIKAFEASMTKMTDCLTSLGSGIAFAMQMIAMALSGQPQSFPLNHGQYMGIPKPGVFGSGVINNHRGRLSAFYWSPVPWRWNPSILVSFHMKWGHFSQTAITV</sequence>
<dbReference type="Proteomes" id="UP000225706">
    <property type="component" value="Unassembled WGS sequence"/>
</dbReference>
<dbReference type="EMBL" id="LSMT01000778">
    <property type="protein sequence ID" value="PFX14448.1"/>
    <property type="molecule type" value="Genomic_DNA"/>
</dbReference>
<evidence type="ECO:0000313" key="1">
    <source>
        <dbReference type="EMBL" id="PFX14448.1"/>
    </source>
</evidence>
<evidence type="ECO:0000313" key="2">
    <source>
        <dbReference type="Proteomes" id="UP000225706"/>
    </source>
</evidence>
<comment type="caution">
    <text evidence="1">The sequence shown here is derived from an EMBL/GenBank/DDBJ whole genome shotgun (WGS) entry which is preliminary data.</text>
</comment>
<feature type="non-terminal residue" evidence="1">
    <location>
        <position position="137"/>
    </location>
</feature>
<dbReference type="AlphaFoldDB" id="A0A2B4RDK4"/>
<name>A0A2B4RDK4_STYPI</name>